<accession>A0AAD5V638</accession>
<name>A0AAD5V638_9APHY</name>
<dbReference type="EMBL" id="JANAWD010000103">
    <property type="protein sequence ID" value="KAJ3487051.1"/>
    <property type="molecule type" value="Genomic_DNA"/>
</dbReference>
<protein>
    <submittedName>
        <fullName evidence="1">Uncharacterized protein</fullName>
    </submittedName>
</protein>
<evidence type="ECO:0000313" key="2">
    <source>
        <dbReference type="Proteomes" id="UP001212997"/>
    </source>
</evidence>
<dbReference type="AlphaFoldDB" id="A0AAD5V638"/>
<proteinExistence type="predicted"/>
<organism evidence="1 2">
    <name type="scientific">Meripilus lineatus</name>
    <dbReference type="NCBI Taxonomy" id="2056292"/>
    <lineage>
        <taxon>Eukaryota</taxon>
        <taxon>Fungi</taxon>
        <taxon>Dikarya</taxon>
        <taxon>Basidiomycota</taxon>
        <taxon>Agaricomycotina</taxon>
        <taxon>Agaricomycetes</taxon>
        <taxon>Polyporales</taxon>
        <taxon>Meripilaceae</taxon>
        <taxon>Meripilus</taxon>
    </lineage>
</organism>
<comment type="caution">
    <text evidence="1">The sequence shown here is derived from an EMBL/GenBank/DDBJ whole genome shotgun (WGS) entry which is preliminary data.</text>
</comment>
<sequence>MRGFTNVLVVRRVPPSLAYSSNLSFIMLDRDKERLGVSSCTHDGEVSQTQIFSEPTGPTRIETHATHPTAPYGRLPVELLMMVKDNIPISDLRTHVCFYQTCRTVAAFYGDEDEEEEFWMKSWFNGEGWFYLPFGTKDPFDCDGYLTDEKFDFSNPYWKKKDHLLREHPLVLHSFASFPPVARLSTAYGTERELDDVSWGSPPPVGVYGAHEGVTIKHIVGNVLSHLDEELYTSQLRALLKGSFAHFLVDPHSMELDFALDQFHCLRGLWTLSPPWTGFDADHSDDCDPHVAFKFGDRRISSE</sequence>
<gene>
    <name evidence="1" type="ORF">NLI96_g3791</name>
</gene>
<evidence type="ECO:0000313" key="1">
    <source>
        <dbReference type="EMBL" id="KAJ3487051.1"/>
    </source>
</evidence>
<dbReference type="Proteomes" id="UP001212997">
    <property type="component" value="Unassembled WGS sequence"/>
</dbReference>
<keyword evidence="2" id="KW-1185">Reference proteome</keyword>
<reference evidence="1" key="1">
    <citation type="submission" date="2022-07" db="EMBL/GenBank/DDBJ databases">
        <title>Genome Sequence of Physisporinus lineatus.</title>
        <authorList>
            <person name="Buettner E."/>
        </authorList>
    </citation>
    <scope>NUCLEOTIDE SEQUENCE</scope>
    <source>
        <strain evidence="1">VT162</strain>
    </source>
</reference>